<keyword evidence="1 5" id="KW-0846">Cobalamin</keyword>
<name>A0A9X2IEE7_9ACTN</name>
<protein>
    <recommendedName>
        <fullName evidence="5">Ethanolamine ammonia-lyase small subunit</fullName>
        <shortName evidence="5">EAL small subunit</shortName>
        <ecNumber evidence="5">4.3.1.7</ecNumber>
    </recommendedName>
</protein>
<evidence type="ECO:0000313" key="7">
    <source>
        <dbReference type="Proteomes" id="UP001139485"/>
    </source>
</evidence>
<dbReference type="AlphaFoldDB" id="A0A9X2IEE7"/>
<dbReference type="Proteomes" id="UP001139485">
    <property type="component" value="Unassembled WGS sequence"/>
</dbReference>
<keyword evidence="4 5" id="KW-1283">Bacterial microcompartment</keyword>
<feature type="binding site" evidence="5">
    <location>
        <position position="206"/>
    </location>
    <ligand>
        <name>adenosylcob(III)alamin</name>
        <dbReference type="ChEBI" id="CHEBI:18408"/>
    </ligand>
</feature>
<dbReference type="InterPro" id="IPR042251">
    <property type="entry name" value="EutC_C"/>
</dbReference>
<comment type="cofactor">
    <cofactor evidence="5">
        <name>adenosylcob(III)alamin</name>
        <dbReference type="ChEBI" id="CHEBI:18408"/>
    </cofactor>
    <text evidence="5">Binds between the large and small subunits.</text>
</comment>
<dbReference type="GO" id="GO:0046336">
    <property type="term" value="P:ethanolamine catabolic process"/>
    <property type="evidence" value="ECO:0007669"/>
    <property type="project" value="UniProtKB-UniRule"/>
</dbReference>
<comment type="similarity">
    <text evidence="5">Belongs to the EutC family.</text>
</comment>
<accession>A0A9X2IEE7</accession>
<dbReference type="RefSeq" id="WP_250827308.1">
    <property type="nucleotide sequence ID" value="NZ_JAMOIL010000012.1"/>
</dbReference>
<comment type="pathway">
    <text evidence="5">Amine and polyamine degradation; ethanolamine degradation.</text>
</comment>
<evidence type="ECO:0000256" key="3">
    <source>
        <dbReference type="ARBA" id="ARBA00023285"/>
    </source>
</evidence>
<comment type="function">
    <text evidence="5">Catalyzes the deamination of various vicinal amino-alcohols to oxo compounds. Allows this organism to utilize ethanolamine as the sole source of nitrogen and carbon in the presence of external vitamin B12.</text>
</comment>
<sequence>MSGETPVAGDFWSPLRTATRSRIGLGRAGDALPTNEVLALRGAHAVARDAVHLPWDAEAIEAGLGARGLEVLHVHSAAADRAEYLRRPDLGRRPETLEHLPAPEAGTHDVVLVLADGLSARAQDQHGVALTAALVDALHGAGLSVGPVVLADQARVGIGDHVGQRLGATAVVVVIGERPGLSVADSLGLYLTHHPRVGRRDSERNCISNVHPPDGLTYERAAQVLTALVLGARQLGESGVRLKDVAQAVDSGQAEADAALL</sequence>
<dbReference type="EMBL" id="JAMOIL010000012">
    <property type="protein sequence ID" value="MCM0620751.1"/>
    <property type="molecule type" value="Genomic_DNA"/>
</dbReference>
<keyword evidence="2 5" id="KW-0456">Lyase</keyword>
<dbReference type="InterPro" id="IPR009246">
    <property type="entry name" value="EutC"/>
</dbReference>
<evidence type="ECO:0000256" key="5">
    <source>
        <dbReference type="HAMAP-Rule" id="MF_00601"/>
    </source>
</evidence>
<keyword evidence="7" id="KW-1185">Reference proteome</keyword>
<evidence type="ECO:0000256" key="2">
    <source>
        <dbReference type="ARBA" id="ARBA00023239"/>
    </source>
</evidence>
<dbReference type="GO" id="GO:0031419">
    <property type="term" value="F:cobalamin binding"/>
    <property type="evidence" value="ECO:0007669"/>
    <property type="project" value="UniProtKB-UniRule"/>
</dbReference>
<comment type="catalytic activity">
    <reaction evidence="5">
        <text>ethanolamine = acetaldehyde + NH4(+)</text>
        <dbReference type="Rhea" id="RHEA:15313"/>
        <dbReference type="ChEBI" id="CHEBI:15343"/>
        <dbReference type="ChEBI" id="CHEBI:28938"/>
        <dbReference type="ChEBI" id="CHEBI:57603"/>
        <dbReference type="EC" id="4.3.1.7"/>
    </reaction>
</comment>
<evidence type="ECO:0000256" key="4">
    <source>
        <dbReference type="ARBA" id="ARBA00024446"/>
    </source>
</evidence>
<dbReference type="PANTHER" id="PTHR39330:SF1">
    <property type="entry name" value="ETHANOLAMINE AMMONIA-LYASE SMALL SUBUNIT"/>
    <property type="match status" value="1"/>
</dbReference>
<dbReference type="HAMAP" id="MF_00601">
    <property type="entry name" value="EutC"/>
    <property type="match status" value="1"/>
</dbReference>
<dbReference type="GO" id="GO:0008851">
    <property type="term" value="F:ethanolamine ammonia-lyase activity"/>
    <property type="evidence" value="ECO:0007669"/>
    <property type="project" value="UniProtKB-UniRule"/>
</dbReference>
<feature type="binding site" evidence="5">
    <location>
        <position position="177"/>
    </location>
    <ligand>
        <name>adenosylcob(III)alamin</name>
        <dbReference type="ChEBI" id="CHEBI:18408"/>
    </ligand>
</feature>
<dbReference type="GO" id="GO:0031471">
    <property type="term" value="C:ethanolamine degradation polyhedral organelle"/>
    <property type="evidence" value="ECO:0007669"/>
    <property type="project" value="UniProtKB-UniRule"/>
</dbReference>
<feature type="binding site" evidence="5">
    <location>
        <position position="156"/>
    </location>
    <ligand>
        <name>adenosylcob(III)alamin</name>
        <dbReference type="ChEBI" id="CHEBI:18408"/>
    </ligand>
</feature>
<dbReference type="GO" id="GO:0009350">
    <property type="term" value="C:ethanolamine ammonia-lyase complex"/>
    <property type="evidence" value="ECO:0007669"/>
    <property type="project" value="UniProtKB-UniRule"/>
</dbReference>
<dbReference type="EC" id="4.3.1.7" evidence="5"/>
<evidence type="ECO:0000256" key="1">
    <source>
        <dbReference type="ARBA" id="ARBA00022628"/>
    </source>
</evidence>
<gene>
    <name evidence="5 6" type="primary">eutC</name>
    <name evidence="6" type="ORF">M8330_10655</name>
</gene>
<comment type="caution">
    <text evidence="6">The sequence shown here is derived from an EMBL/GenBank/DDBJ whole genome shotgun (WGS) entry which is preliminary data.</text>
</comment>
<dbReference type="GO" id="GO:0006520">
    <property type="term" value="P:amino acid metabolic process"/>
    <property type="evidence" value="ECO:0007669"/>
    <property type="project" value="InterPro"/>
</dbReference>
<comment type="subunit">
    <text evidence="5">The basic unit is a heterodimer which dimerizes to form tetramers. The heterotetramers trimerize; 6 large subunits form a core ring with 6 small subunits projecting outwards.</text>
</comment>
<reference evidence="6" key="1">
    <citation type="submission" date="2022-05" db="EMBL/GenBank/DDBJ databases">
        <authorList>
            <person name="Tuo L."/>
        </authorList>
    </citation>
    <scope>NUCLEOTIDE SEQUENCE</scope>
    <source>
        <strain evidence="6">BSK12Z-4</strain>
    </source>
</reference>
<organism evidence="6 7">
    <name type="scientific">Nocardioides bruguierae</name>
    <dbReference type="NCBI Taxonomy" id="2945102"/>
    <lineage>
        <taxon>Bacteria</taxon>
        <taxon>Bacillati</taxon>
        <taxon>Actinomycetota</taxon>
        <taxon>Actinomycetes</taxon>
        <taxon>Propionibacteriales</taxon>
        <taxon>Nocardioidaceae</taxon>
        <taxon>Nocardioides</taxon>
    </lineage>
</organism>
<dbReference type="InterPro" id="IPR042255">
    <property type="entry name" value="EutC_N"/>
</dbReference>
<keyword evidence="3 5" id="KW-0170">Cobalt</keyword>
<comment type="subcellular location">
    <subcellularLocation>
        <location evidence="5">Bacterial microcompartment</location>
    </subcellularLocation>
</comment>
<dbReference type="PIRSF" id="PIRSF018982">
    <property type="entry name" value="EutC"/>
    <property type="match status" value="1"/>
</dbReference>
<dbReference type="Pfam" id="PF05985">
    <property type="entry name" value="EutC"/>
    <property type="match status" value="1"/>
</dbReference>
<dbReference type="Gene3D" id="3.40.50.11240">
    <property type="entry name" value="Ethanolamine ammonia-lyase light chain (EutC)"/>
    <property type="match status" value="1"/>
</dbReference>
<proteinExistence type="inferred from homology"/>
<dbReference type="NCBIfam" id="NF003971">
    <property type="entry name" value="PRK05465.1"/>
    <property type="match status" value="1"/>
</dbReference>
<dbReference type="Gene3D" id="1.10.30.40">
    <property type="entry name" value="Ethanolamine ammonia-lyase light chain (EutC), N-terminal domain"/>
    <property type="match status" value="1"/>
</dbReference>
<evidence type="ECO:0000313" key="6">
    <source>
        <dbReference type="EMBL" id="MCM0620751.1"/>
    </source>
</evidence>
<dbReference type="PANTHER" id="PTHR39330">
    <property type="entry name" value="ETHANOLAMINE AMMONIA-LYASE LIGHT CHAIN"/>
    <property type="match status" value="1"/>
</dbReference>